<comment type="caution">
    <text evidence="20">The sequence shown here is derived from an EMBL/GenBank/DDBJ whole genome shotgun (WGS) entry which is preliminary data.</text>
</comment>
<protein>
    <recommendedName>
        <fullName evidence="15">TNFAIP3-interacting protein 2</fullName>
    </recommendedName>
    <alternativeName>
        <fullName evidence="16">A20-binding inhibitor of NF-kappa-B activation 2</fullName>
    </alternativeName>
</protein>
<evidence type="ECO:0000313" key="20">
    <source>
        <dbReference type="EMBL" id="KAG5286432.1"/>
    </source>
</evidence>
<dbReference type="GO" id="GO:0071222">
    <property type="term" value="P:cellular response to lipopolysaccharide"/>
    <property type="evidence" value="ECO:0007669"/>
    <property type="project" value="TreeGrafter"/>
</dbReference>
<feature type="coiled-coil region" evidence="17">
    <location>
        <begin position="46"/>
        <end position="137"/>
    </location>
</feature>
<evidence type="ECO:0000256" key="3">
    <source>
        <dbReference type="ARBA" id="ARBA00022553"/>
    </source>
</evidence>
<dbReference type="GO" id="GO:0006357">
    <property type="term" value="P:regulation of transcription by RNA polymerase II"/>
    <property type="evidence" value="ECO:0007669"/>
    <property type="project" value="TreeGrafter"/>
</dbReference>
<dbReference type="EMBL" id="JADWDJ010000001">
    <property type="protein sequence ID" value="KAG5286432.1"/>
    <property type="molecule type" value="Genomic_DNA"/>
</dbReference>
<sequence>MTNIQVDNDALKSKIRSCSILTTFYHETQREIANLSQQLYSRDSVIADLKARLGKYERTLINVEGEEPVVIGPSKSLFESLCKEISKLKQRLKESEADGSQQLEASKQEVKQLQRQVREKEEELDRLAQRTDQDQEREIRRLRTTLAERDRIQATRAVLCNSLAEEADQLRGQLGATVRVCQELLGRLEKEKKRGGLAEEPDVSEKVDSTEGAGLNELVDKLQEENQQLKKRVAYVESLNAKWQKYDSSREEYVRGLCQRLKESSVLVTGSPEAAGPVLMGPGLGLVPGGSGLLQQEIARLNNLLEEKMSDCKRLVRERDDIAKRDQERIQMLEQQVLAYIEDFKSERADRERAQGKILDLQEEVGRLQLQIRSQTPREVPKTCRIHASRKKSPHMDAMTEPLLGNSPDQPGSKRSAAHSTPSSTRTECRGASDLQCPYCFSTYDGARTTEYMKHLDECARL</sequence>
<gene>
    <name evidence="20" type="ORF">AALO_G00014800</name>
</gene>
<feature type="region of interest" description="Disordered" evidence="18">
    <location>
        <begin position="388"/>
        <end position="430"/>
    </location>
</feature>
<keyword evidence="8" id="KW-0832">Ubl conjugation</keyword>
<evidence type="ECO:0000313" key="21">
    <source>
        <dbReference type="Proteomes" id="UP000823561"/>
    </source>
</evidence>
<dbReference type="GO" id="GO:0006954">
    <property type="term" value="P:inflammatory response"/>
    <property type="evidence" value="ECO:0007669"/>
    <property type="project" value="UniProtKB-KW"/>
</dbReference>
<dbReference type="GO" id="GO:0034134">
    <property type="term" value="P:toll-like receptor 2 signaling pathway"/>
    <property type="evidence" value="ECO:0007669"/>
    <property type="project" value="TreeGrafter"/>
</dbReference>
<keyword evidence="6" id="KW-0863">Zinc-finger</keyword>
<reference evidence="20 21" key="1">
    <citation type="submission" date="2020-10" db="EMBL/GenBank/DDBJ databases">
        <title>Chromosome-scale genome assembly of the Allis shad, Alosa alosa.</title>
        <authorList>
            <person name="Margot Z."/>
            <person name="Christophe K."/>
            <person name="Cabau C."/>
            <person name="Louis A."/>
            <person name="Berthelot C."/>
            <person name="Parey E."/>
            <person name="Roest Crollius H."/>
            <person name="Montfort J."/>
            <person name="Robinson-Rechavi M."/>
            <person name="Bucao C."/>
            <person name="Bouchez O."/>
            <person name="Gislard M."/>
            <person name="Lluch J."/>
            <person name="Milhes M."/>
            <person name="Lampietro C."/>
            <person name="Lopez Roques C."/>
            <person name="Donnadieu C."/>
            <person name="Braasch I."/>
            <person name="Desvignes T."/>
            <person name="Postlethwait J."/>
            <person name="Bobe J."/>
            <person name="Guiguen Y."/>
        </authorList>
    </citation>
    <scope>NUCLEOTIDE SEQUENCE [LARGE SCALE GENOMIC DNA]</scope>
    <source>
        <strain evidence="20">M-15738</strain>
        <tissue evidence="20">Blood</tissue>
    </source>
</reference>
<dbReference type="PANTHER" id="PTHR31882:SF6">
    <property type="entry name" value="TNFAIP3-INTERACTING PROTEIN 2"/>
    <property type="match status" value="1"/>
</dbReference>
<evidence type="ECO:0000256" key="17">
    <source>
        <dbReference type="SAM" id="Coils"/>
    </source>
</evidence>
<feature type="coiled-coil region" evidence="17">
    <location>
        <begin position="212"/>
        <end position="239"/>
    </location>
</feature>
<feature type="coiled-coil region" evidence="17">
    <location>
        <begin position="298"/>
        <end position="371"/>
    </location>
</feature>
<dbReference type="Pfam" id="PF12180">
    <property type="entry name" value="EABR"/>
    <property type="match status" value="1"/>
</dbReference>
<evidence type="ECO:0000256" key="13">
    <source>
        <dbReference type="ARBA" id="ARBA00055998"/>
    </source>
</evidence>
<dbReference type="GO" id="GO:0043123">
    <property type="term" value="P:positive regulation of canonical NF-kappaB signal transduction"/>
    <property type="evidence" value="ECO:0007669"/>
    <property type="project" value="TreeGrafter"/>
</dbReference>
<organism evidence="20 21">
    <name type="scientific">Alosa alosa</name>
    <name type="common">allis shad</name>
    <dbReference type="NCBI Taxonomy" id="278164"/>
    <lineage>
        <taxon>Eukaryota</taxon>
        <taxon>Metazoa</taxon>
        <taxon>Chordata</taxon>
        <taxon>Craniata</taxon>
        <taxon>Vertebrata</taxon>
        <taxon>Euteleostomi</taxon>
        <taxon>Actinopterygii</taxon>
        <taxon>Neopterygii</taxon>
        <taxon>Teleostei</taxon>
        <taxon>Clupei</taxon>
        <taxon>Clupeiformes</taxon>
        <taxon>Clupeoidei</taxon>
        <taxon>Clupeidae</taxon>
        <taxon>Alosa</taxon>
    </lineage>
</organism>
<dbReference type="FunFam" id="1.20.5.990:FF:000005">
    <property type="entry name" value="TNFAIP3 interacting protein 2"/>
    <property type="match status" value="1"/>
</dbReference>
<evidence type="ECO:0000256" key="6">
    <source>
        <dbReference type="ARBA" id="ARBA00022771"/>
    </source>
</evidence>
<evidence type="ECO:0000256" key="11">
    <source>
        <dbReference type="ARBA" id="ARBA00023163"/>
    </source>
</evidence>
<keyword evidence="3" id="KW-0597">Phosphoprotein</keyword>
<evidence type="ECO:0000256" key="1">
    <source>
        <dbReference type="ARBA" id="ARBA00004496"/>
    </source>
</evidence>
<dbReference type="GO" id="GO:0005737">
    <property type="term" value="C:cytoplasm"/>
    <property type="evidence" value="ECO:0007669"/>
    <property type="project" value="UniProtKB-SubCell"/>
</dbReference>
<evidence type="ECO:0000256" key="9">
    <source>
        <dbReference type="ARBA" id="ARBA00023015"/>
    </source>
</evidence>
<evidence type="ECO:0000256" key="15">
    <source>
        <dbReference type="ARBA" id="ARBA00073020"/>
    </source>
</evidence>
<evidence type="ECO:0000256" key="7">
    <source>
        <dbReference type="ARBA" id="ARBA00022833"/>
    </source>
</evidence>
<dbReference type="GO" id="GO:0006915">
    <property type="term" value="P:apoptotic process"/>
    <property type="evidence" value="ECO:0007669"/>
    <property type="project" value="UniProtKB-KW"/>
</dbReference>
<evidence type="ECO:0000256" key="5">
    <source>
        <dbReference type="ARBA" id="ARBA00022723"/>
    </source>
</evidence>
<keyword evidence="5" id="KW-0479">Metal-binding</keyword>
<keyword evidence="11" id="KW-0804">Transcription</keyword>
<proteinExistence type="predicted"/>
<evidence type="ECO:0000256" key="8">
    <source>
        <dbReference type="ARBA" id="ARBA00022843"/>
    </source>
</evidence>
<dbReference type="Proteomes" id="UP000823561">
    <property type="component" value="Chromosome 1"/>
</dbReference>
<dbReference type="InterPro" id="IPR022008">
    <property type="entry name" value="EABR"/>
</dbReference>
<comment type="function">
    <text evidence="13">Inhibits NF-kappa-B activation by blocking the interaction of RIPK1 with its downstream effector NEMO/IKBKG. Forms a ternary complex with NFKB1 and MAP3K8 but appears to function upstream of MAP3K8 in the TLR4 signaling pathway that regulates MAP3K8 activation. Involved in activation of the MEK/ERK signaling pathway during innate immune response; this function seems to be stimulus- and cell type specific. Required for stability of MAP3K8. Involved in regulation of apoptosis in endothelial cells; promotes TEK agonist-stimulated endothelial survival. May act as transcriptional coactivator when translocated to the nucleus. Enhances CHUK-mediated NF-kappa-B activation involving NF-kappa-B p50-p65 and p50-c-Rel complexes.</text>
</comment>
<dbReference type="Gene3D" id="1.20.5.990">
    <property type="entry name" value="Nemo cc2-lz domain - 1d5 darpin complex"/>
    <property type="match status" value="1"/>
</dbReference>
<dbReference type="PANTHER" id="PTHR31882">
    <property type="entry name" value="TNFAIP3-INTERACTING PROTEIN COILED COIL FAMILY MEMBER"/>
    <property type="match status" value="1"/>
</dbReference>
<evidence type="ECO:0000256" key="14">
    <source>
        <dbReference type="ARBA" id="ARBA00063508"/>
    </source>
</evidence>
<keyword evidence="21" id="KW-1185">Reference proteome</keyword>
<evidence type="ECO:0000256" key="2">
    <source>
        <dbReference type="ARBA" id="ARBA00022490"/>
    </source>
</evidence>
<evidence type="ECO:0000256" key="16">
    <source>
        <dbReference type="ARBA" id="ARBA00079469"/>
    </source>
</evidence>
<evidence type="ECO:0000256" key="12">
    <source>
        <dbReference type="ARBA" id="ARBA00023198"/>
    </source>
</evidence>
<keyword evidence="2" id="KW-0963">Cytoplasm</keyword>
<accession>A0AAV6HLZ5</accession>
<evidence type="ECO:0000256" key="10">
    <source>
        <dbReference type="ARBA" id="ARBA00023054"/>
    </source>
</evidence>
<evidence type="ECO:0000256" key="18">
    <source>
        <dbReference type="SAM" id="MobiDB-lite"/>
    </source>
</evidence>
<keyword evidence="10 17" id="KW-0175">Coiled coil</keyword>
<dbReference type="GO" id="GO:0034138">
    <property type="term" value="P:toll-like receptor 3 signaling pathway"/>
    <property type="evidence" value="ECO:0007669"/>
    <property type="project" value="TreeGrafter"/>
</dbReference>
<keyword evidence="7" id="KW-0862">Zinc</keyword>
<keyword evidence="9" id="KW-0805">Transcription regulation</keyword>
<comment type="subcellular location">
    <subcellularLocation>
        <location evidence="1">Cytoplasm</location>
    </subcellularLocation>
</comment>
<dbReference type="GO" id="GO:0008270">
    <property type="term" value="F:zinc ion binding"/>
    <property type="evidence" value="ECO:0007669"/>
    <property type="project" value="UniProtKB-KW"/>
</dbReference>
<keyword evidence="12" id="KW-0395">Inflammatory response</keyword>
<evidence type="ECO:0000259" key="19">
    <source>
        <dbReference type="Pfam" id="PF12180"/>
    </source>
</evidence>
<keyword evidence="4" id="KW-0053">Apoptosis</keyword>
<feature type="domain" description="TSG101 and ALIX binding" evidence="19">
    <location>
        <begin position="230"/>
        <end position="263"/>
    </location>
</feature>
<dbReference type="AlphaFoldDB" id="A0AAV6HLZ5"/>
<comment type="subunit">
    <text evidence="14">Interacts with STK11/LKB1, TNFAIP3, IKBKG, NFKB1, MAP3K8, TEK, RIPK1, CHUK, IKBKB and SMARCD1. Interacts with polyubiquitin.</text>
</comment>
<name>A0AAV6HLZ5_9TELE</name>
<evidence type="ECO:0000256" key="4">
    <source>
        <dbReference type="ARBA" id="ARBA00022703"/>
    </source>
</evidence>